<dbReference type="NCBIfam" id="TIGR03988">
    <property type="entry name" value="antisig_RsrA"/>
    <property type="match status" value="1"/>
</dbReference>
<name>A0ABW3MDZ5_9PSEU</name>
<dbReference type="Proteomes" id="UP001597045">
    <property type="component" value="Unassembled WGS sequence"/>
</dbReference>
<keyword evidence="3" id="KW-1185">Reference proteome</keyword>
<protein>
    <submittedName>
        <fullName evidence="2">Mycothiol system anti-sigma-R factor</fullName>
    </submittedName>
</protein>
<evidence type="ECO:0000259" key="1">
    <source>
        <dbReference type="Pfam" id="PF13490"/>
    </source>
</evidence>
<comment type="caution">
    <text evidence="2">The sequence shown here is derived from an EMBL/GenBank/DDBJ whole genome shotgun (WGS) entry which is preliminary data.</text>
</comment>
<dbReference type="InterPro" id="IPR024020">
    <property type="entry name" value="Anit_sigma_mycothiol_RsrA"/>
</dbReference>
<evidence type="ECO:0000313" key="3">
    <source>
        <dbReference type="Proteomes" id="UP001597045"/>
    </source>
</evidence>
<dbReference type="EMBL" id="JBHTIS010001809">
    <property type="protein sequence ID" value="MFD1048813.1"/>
    <property type="molecule type" value="Genomic_DNA"/>
</dbReference>
<proteinExistence type="predicted"/>
<dbReference type="InterPro" id="IPR027383">
    <property type="entry name" value="Znf_put"/>
</dbReference>
<sequence length="132" mass="14578">MSSGEISGGICASRHLRHTRRCNGYVGSGSSSCGEPHETDCSEVLNEVWLFLDNECDQGRKALLKQHLDECSPCLQEYGLDEHLKALLAKKCGGEHASLEFRERLRASIRRTVVEQGGVTTETTTVQVEITE</sequence>
<feature type="domain" description="Putative zinc-finger" evidence="1">
    <location>
        <begin position="41"/>
        <end position="74"/>
    </location>
</feature>
<accession>A0ABW3MDZ5</accession>
<evidence type="ECO:0000313" key="2">
    <source>
        <dbReference type="EMBL" id="MFD1048813.1"/>
    </source>
</evidence>
<gene>
    <name evidence="2" type="primary">rsrA</name>
    <name evidence="2" type="ORF">ACFQ1S_26405</name>
</gene>
<dbReference type="Pfam" id="PF13490">
    <property type="entry name" value="zf-HC2"/>
    <property type="match status" value="1"/>
</dbReference>
<reference evidence="3" key="1">
    <citation type="journal article" date="2019" name="Int. J. Syst. Evol. Microbiol.">
        <title>The Global Catalogue of Microorganisms (GCM) 10K type strain sequencing project: providing services to taxonomists for standard genome sequencing and annotation.</title>
        <authorList>
            <consortium name="The Broad Institute Genomics Platform"/>
            <consortium name="The Broad Institute Genome Sequencing Center for Infectious Disease"/>
            <person name="Wu L."/>
            <person name="Ma J."/>
        </authorList>
    </citation>
    <scope>NUCLEOTIDE SEQUENCE [LARGE SCALE GENOMIC DNA]</scope>
    <source>
        <strain evidence="3">JCM 31486</strain>
    </source>
</reference>
<organism evidence="2 3">
    <name type="scientific">Kibdelosporangium lantanae</name>
    <dbReference type="NCBI Taxonomy" id="1497396"/>
    <lineage>
        <taxon>Bacteria</taxon>
        <taxon>Bacillati</taxon>
        <taxon>Actinomycetota</taxon>
        <taxon>Actinomycetes</taxon>
        <taxon>Pseudonocardiales</taxon>
        <taxon>Pseudonocardiaceae</taxon>
        <taxon>Kibdelosporangium</taxon>
    </lineage>
</organism>